<comment type="caution">
    <text evidence="2">The sequence shown here is derived from an EMBL/GenBank/DDBJ whole genome shotgun (WGS) entry which is preliminary data.</text>
</comment>
<dbReference type="Proteomes" id="UP000266841">
    <property type="component" value="Unassembled WGS sequence"/>
</dbReference>
<organism evidence="2 3">
    <name type="scientific">Thalassiosira oceanica</name>
    <name type="common">Marine diatom</name>
    <dbReference type="NCBI Taxonomy" id="159749"/>
    <lineage>
        <taxon>Eukaryota</taxon>
        <taxon>Sar</taxon>
        <taxon>Stramenopiles</taxon>
        <taxon>Ochrophyta</taxon>
        <taxon>Bacillariophyta</taxon>
        <taxon>Coscinodiscophyceae</taxon>
        <taxon>Thalassiosirophycidae</taxon>
        <taxon>Thalassiosirales</taxon>
        <taxon>Thalassiosiraceae</taxon>
        <taxon>Thalassiosira</taxon>
    </lineage>
</organism>
<dbReference type="EMBL" id="AGNL01007685">
    <property type="protein sequence ID" value="EJK71071.1"/>
    <property type="molecule type" value="Genomic_DNA"/>
</dbReference>
<feature type="region of interest" description="Disordered" evidence="1">
    <location>
        <begin position="1"/>
        <end position="30"/>
    </location>
</feature>
<protein>
    <submittedName>
        <fullName evidence="2">Uncharacterized protein</fullName>
    </submittedName>
</protein>
<name>K0TC76_THAOC</name>
<reference evidence="2 3" key="1">
    <citation type="journal article" date="2012" name="Genome Biol.">
        <title>Genome and low-iron response of an oceanic diatom adapted to chronic iron limitation.</title>
        <authorList>
            <person name="Lommer M."/>
            <person name="Specht M."/>
            <person name="Roy A.S."/>
            <person name="Kraemer L."/>
            <person name="Andreson R."/>
            <person name="Gutowska M.A."/>
            <person name="Wolf J."/>
            <person name="Bergner S.V."/>
            <person name="Schilhabel M.B."/>
            <person name="Klostermeier U.C."/>
            <person name="Beiko R.G."/>
            <person name="Rosenstiel P."/>
            <person name="Hippler M."/>
            <person name="Laroche J."/>
        </authorList>
    </citation>
    <scope>NUCLEOTIDE SEQUENCE [LARGE SCALE GENOMIC DNA]</scope>
    <source>
        <strain evidence="2 3">CCMP1005</strain>
    </source>
</reference>
<evidence type="ECO:0000256" key="1">
    <source>
        <dbReference type="SAM" id="MobiDB-lite"/>
    </source>
</evidence>
<accession>K0TC76</accession>
<proteinExistence type="predicted"/>
<keyword evidence="3" id="KW-1185">Reference proteome</keyword>
<evidence type="ECO:0000313" key="3">
    <source>
        <dbReference type="Proteomes" id="UP000266841"/>
    </source>
</evidence>
<dbReference type="AlphaFoldDB" id="K0TC76"/>
<gene>
    <name evidence="2" type="ORF">THAOC_07521</name>
</gene>
<sequence>MTIALSLQKPLSHPLPHDSVVDPAPPPQVLRDDLLEDLDESCLHGTRAPVLPLSAPVLSADPRQLVVVLEEEPEPLVANVHV</sequence>
<evidence type="ECO:0000313" key="2">
    <source>
        <dbReference type="EMBL" id="EJK71071.1"/>
    </source>
</evidence>